<dbReference type="InterPro" id="IPR006439">
    <property type="entry name" value="HAD-SF_hydro_IA"/>
</dbReference>
<comment type="caution">
    <text evidence="1">The sequence shown here is derived from an EMBL/GenBank/DDBJ whole genome shotgun (WGS) entry which is preliminary data.</text>
</comment>
<proteinExistence type="predicted"/>
<protein>
    <recommendedName>
        <fullName evidence="3">HAD family hydrolase</fullName>
    </recommendedName>
</protein>
<sequence>MIKVVLFDVDGVLVDSFRAGHQFLIDVLKAMGYPAPTKEVFKTAFHLPLVPALKHLTKSELTEELERLHEIVDRVHYHTELLSEYPYTKEMLEILSHNYRLGIITSRNTDGLTKRYYPFAQTRSLFSVAITRDDVTHYKPHPEPLLLAAKKLRVKPSECVYVGDSNTDIEAGKAAGMKTIMYGGRRNKDADATTSSFKKLPSLIKALH</sequence>
<evidence type="ECO:0000313" key="2">
    <source>
        <dbReference type="Proteomes" id="UP000229342"/>
    </source>
</evidence>
<evidence type="ECO:0000313" key="1">
    <source>
        <dbReference type="EMBL" id="PIQ68899.1"/>
    </source>
</evidence>
<dbReference type="SUPFAM" id="SSF56784">
    <property type="entry name" value="HAD-like"/>
    <property type="match status" value="1"/>
</dbReference>
<dbReference type="InterPro" id="IPR041492">
    <property type="entry name" value="HAD_2"/>
</dbReference>
<dbReference type="InterPro" id="IPR023198">
    <property type="entry name" value="PGP-like_dom2"/>
</dbReference>
<dbReference type="Proteomes" id="UP000229342">
    <property type="component" value="Unassembled WGS sequence"/>
</dbReference>
<dbReference type="GO" id="GO:0008967">
    <property type="term" value="F:phosphoglycolate phosphatase activity"/>
    <property type="evidence" value="ECO:0007669"/>
    <property type="project" value="TreeGrafter"/>
</dbReference>
<dbReference type="GO" id="GO:0006281">
    <property type="term" value="P:DNA repair"/>
    <property type="evidence" value="ECO:0007669"/>
    <property type="project" value="TreeGrafter"/>
</dbReference>
<dbReference type="SFLD" id="SFLDG01129">
    <property type="entry name" value="C1.5:_HAD__Beta-PGM__Phosphata"/>
    <property type="match status" value="1"/>
</dbReference>
<dbReference type="Pfam" id="PF13419">
    <property type="entry name" value="HAD_2"/>
    <property type="match status" value="1"/>
</dbReference>
<dbReference type="PANTHER" id="PTHR43434:SF1">
    <property type="entry name" value="PHOSPHOGLYCOLATE PHOSPHATASE"/>
    <property type="match status" value="1"/>
</dbReference>
<dbReference type="SFLD" id="SFLDG01135">
    <property type="entry name" value="C1.5.6:_HAD__Beta-PGM__Phospha"/>
    <property type="match status" value="1"/>
</dbReference>
<dbReference type="GO" id="GO:0005829">
    <property type="term" value="C:cytosol"/>
    <property type="evidence" value="ECO:0007669"/>
    <property type="project" value="TreeGrafter"/>
</dbReference>
<dbReference type="EMBL" id="PCVG01000019">
    <property type="protein sequence ID" value="PIQ68899.1"/>
    <property type="molecule type" value="Genomic_DNA"/>
</dbReference>
<dbReference type="NCBIfam" id="TIGR01509">
    <property type="entry name" value="HAD-SF-IA-v3"/>
    <property type="match status" value="1"/>
</dbReference>
<gene>
    <name evidence="1" type="ORF">COV91_01665</name>
</gene>
<organism evidence="1 2">
    <name type="scientific">Candidatus Taylorbacteria bacterium CG11_big_fil_rev_8_21_14_0_20_46_11</name>
    <dbReference type="NCBI Taxonomy" id="1975025"/>
    <lineage>
        <taxon>Bacteria</taxon>
        <taxon>Candidatus Tayloriibacteriota</taxon>
    </lineage>
</organism>
<dbReference type="NCBIfam" id="TIGR01549">
    <property type="entry name" value="HAD-SF-IA-v1"/>
    <property type="match status" value="1"/>
</dbReference>
<dbReference type="SFLD" id="SFLDS00003">
    <property type="entry name" value="Haloacid_Dehalogenase"/>
    <property type="match status" value="1"/>
</dbReference>
<name>A0A2H0KCD9_9BACT</name>
<evidence type="ECO:0008006" key="3">
    <source>
        <dbReference type="Google" id="ProtNLM"/>
    </source>
</evidence>
<dbReference type="AlphaFoldDB" id="A0A2H0KCD9"/>
<dbReference type="InterPro" id="IPR050155">
    <property type="entry name" value="HAD-like_hydrolase_sf"/>
</dbReference>
<reference evidence="1 2" key="1">
    <citation type="submission" date="2017-09" db="EMBL/GenBank/DDBJ databases">
        <title>Depth-based differentiation of microbial function through sediment-hosted aquifers and enrichment of novel symbionts in the deep terrestrial subsurface.</title>
        <authorList>
            <person name="Probst A.J."/>
            <person name="Ladd B."/>
            <person name="Jarett J.K."/>
            <person name="Geller-Mcgrath D.E."/>
            <person name="Sieber C.M."/>
            <person name="Emerson J.B."/>
            <person name="Anantharaman K."/>
            <person name="Thomas B.C."/>
            <person name="Malmstrom R."/>
            <person name="Stieglmeier M."/>
            <person name="Klingl A."/>
            <person name="Woyke T."/>
            <person name="Ryan C.M."/>
            <person name="Banfield J.F."/>
        </authorList>
    </citation>
    <scope>NUCLEOTIDE SEQUENCE [LARGE SCALE GENOMIC DNA]</scope>
    <source>
        <strain evidence="1">CG11_big_fil_rev_8_21_14_0_20_46_11</strain>
    </source>
</reference>
<dbReference type="InterPro" id="IPR023214">
    <property type="entry name" value="HAD_sf"/>
</dbReference>
<dbReference type="PANTHER" id="PTHR43434">
    <property type="entry name" value="PHOSPHOGLYCOLATE PHOSPHATASE"/>
    <property type="match status" value="1"/>
</dbReference>
<dbReference type="Gene3D" id="3.40.50.1000">
    <property type="entry name" value="HAD superfamily/HAD-like"/>
    <property type="match status" value="1"/>
</dbReference>
<dbReference type="InterPro" id="IPR036412">
    <property type="entry name" value="HAD-like_sf"/>
</dbReference>
<dbReference type="Gene3D" id="1.10.150.240">
    <property type="entry name" value="Putative phosphatase, domain 2"/>
    <property type="match status" value="1"/>
</dbReference>
<accession>A0A2H0KCD9</accession>